<dbReference type="EMBL" id="SBKN01000005">
    <property type="protein sequence ID" value="RXR22186.1"/>
    <property type="molecule type" value="Genomic_DNA"/>
</dbReference>
<dbReference type="Gene3D" id="3.10.310.50">
    <property type="match status" value="1"/>
</dbReference>
<evidence type="ECO:0000313" key="2">
    <source>
        <dbReference type="EMBL" id="RXR22186.1"/>
    </source>
</evidence>
<feature type="domain" description="TPM" evidence="1">
    <location>
        <begin position="5"/>
        <end position="119"/>
    </location>
</feature>
<gene>
    <name evidence="2" type="ORF">EQG61_09310</name>
</gene>
<evidence type="ECO:0000259" key="1">
    <source>
        <dbReference type="Pfam" id="PF04536"/>
    </source>
</evidence>
<sequence>MSTVEQFLTPEEEKAVVAAIQDAEKATSGEIRVHLEKTLDKAAMERALEVFHQLNMTATAQRNGVLIYVAVESRQFTICGDQGIHEKVTATFWDATKEVMQAYFRQGENCKALCEGIRLAGEQLKSYFPYQEDDQDELSNEISKG</sequence>
<dbReference type="InterPro" id="IPR007621">
    <property type="entry name" value="TPM_dom"/>
</dbReference>
<dbReference type="Proteomes" id="UP000289857">
    <property type="component" value="Unassembled WGS sequence"/>
</dbReference>
<comment type="caution">
    <text evidence="2">The sequence shown here is derived from an EMBL/GenBank/DDBJ whole genome shotgun (WGS) entry which is preliminary data.</text>
</comment>
<name>A0A4Q1K8U3_9FLAO</name>
<dbReference type="AlphaFoldDB" id="A0A4Q1K8U3"/>
<keyword evidence="3" id="KW-1185">Reference proteome</keyword>
<proteinExistence type="predicted"/>
<evidence type="ECO:0000313" key="3">
    <source>
        <dbReference type="Proteomes" id="UP000289857"/>
    </source>
</evidence>
<organism evidence="2 3">
    <name type="scientific">Flavobacterium stagni</name>
    <dbReference type="NCBI Taxonomy" id="2506421"/>
    <lineage>
        <taxon>Bacteria</taxon>
        <taxon>Pseudomonadati</taxon>
        <taxon>Bacteroidota</taxon>
        <taxon>Flavobacteriia</taxon>
        <taxon>Flavobacteriales</taxon>
        <taxon>Flavobacteriaceae</taxon>
        <taxon>Flavobacterium</taxon>
    </lineage>
</organism>
<protein>
    <submittedName>
        <fullName evidence="2">TPM domain-containing protein</fullName>
    </submittedName>
</protein>
<dbReference type="RefSeq" id="WP_129461644.1">
    <property type="nucleotide sequence ID" value="NZ_SBKN01000005.1"/>
</dbReference>
<reference evidence="3" key="1">
    <citation type="submission" date="2019-01" db="EMBL/GenBank/DDBJ databases">
        <title>Cytophagaceae bacterium strain CAR-16.</title>
        <authorList>
            <person name="Chen W.-M."/>
        </authorList>
    </citation>
    <scope>NUCLEOTIDE SEQUENCE [LARGE SCALE GENOMIC DNA]</scope>
    <source>
        <strain evidence="3">WWJ-16</strain>
    </source>
</reference>
<dbReference type="OrthoDB" id="9786161at2"/>
<dbReference type="PANTHER" id="PTHR30373">
    <property type="entry name" value="UPF0603 PROTEIN YGCG"/>
    <property type="match status" value="1"/>
</dbReference>
<dbReference type="PANTHER" id="PTHR30373:SF8">
    <property type="entry name" value="BLL7265 PROTEIN"/>
    <property type="match status" value="1"/>
</dbReference>
<accession>A0A4Q1K8U3</accession>
<dbReference type="Pfam" id="PF04536">
    <property type="entry name" value="TPM_phosphatase"/>
    <property type="match status" value="1"/>
</dbReference>